<gene>
    <name evidence="8" type="primary">mobA</name>
    <name evidence="10" type="ORF">CYCME_1022</name>
</gene>
<dbReference type="eggNOG" id="COG0746">
    <property type="taxonomic scope" value="Bacteria"/>
</dbReference>
<keyword evidence="1 8" id="KW-0963">Cytoplasm</keyword>
<dbReference type="InterPro" id="IPR013482">
    <property type="entry name" value="Molybde_CF_guanTrfase"/>
</dbReference>
<dbReference type="PANTHER" id="PTHR19136">
    <property type="entry name" value="MOLYBDENUM COFACTOR GUANYLYLTRANSFERASE"/>
    <property type="match status" value="1"/>
</dbReference>
<evidence type="ECO:0000256" key="3">
    <source>
        <dbReference type="ARBA" id="ARBA00022723"/>
    </source>
</evidence>
<dbReference type="Gene3D" id="3.90.550.10">
    <property type="entry name" value="Spore Coat Polysaccharide Biosynthesis Protein SpsA, Chain A"/>
    <property type="match status" value="1"/>
</dbReference>
<dbReference type="InterPro" id="IPR025877">
    <property type="entry name" value="MobA-like_NTP_Trfase"/>
</dbReference>
<evidence type="ECO:0000256" key="4">
    <source>
        <dbReference type="ARBA" id="ARBA00022741"/>
    </source>
</evidence>
<dbReference type="GO" id="GO:0061603">
    <property type="term" value="F:molybdenum cofactor guanylyltransferase activity"/>
    <property type="evidence" value="ECO:0007669"/>
    <property type="project" value="UniProtKB-EC"/>
</dbReference>
<dbReference type="PATRIC" id="fig|1198232.3.peg.1024"/>
<evidence type="ECO:0000313" key="11">
    <source>
        <dbReference type="Proteomes" id="UP000015380"/>
    </source>
</evidence>
<evidence type="ECO:0000256" key="2">
    <source>
        <dbReference type="ARBA" id="ARBA00022679"/>
    </source>
</evidence>
<dbReference type="GO" id="GO:0005525">
    <property type="term" value="F:GTP binding"/>
    <property type="evidence" value="ECO:0007669"/>
    <property type="project" value="UniProtKB-UniRule"/>
</dbReference>
<dbReference type="HOGENOM" id="CLU_055597_2_2_6"/>
<comment type="catalytic activity">
    <reaction evidence="8">
        <text>Mo-molybdopterin + GTP + H(+) = Mo-molybdopterin guanine dinucleotide + diphosphate</text>
        <dbReference type="Rhea" id="RHEA:34243"/>
        <dbReference type="ChEBI" id="CHEBI:15378"/>
        <dbReference type="ChEBI" id="CHEBI:33019"/>
        <dbReference type="ChEBI" id="CHEBI:37565"/>
        <dbReference type="ChEBI" id="CHEBI:71302"/>
        <dbReference type="ChEBI" id="CHEBI:71310"/>
        <dbReference type="EC" id="2.7.7.77"/>
    </reaction>
</comment>
<evidence type="ECO:0000256" key="8">
    <source>
        <dbReference type="HAMAP-Rule" id="MF_00316"/>
    </source>
</evidence>
<keyword evidence="5 8" id="KW-0460">Magnesium</keyword>
<keyword evidence="11" id="KW-1185">Reference proteome</keyword>
<accession>S5T737</accession>
<dbReference type="RefSeq" id="WP_020162372.1">
    <property type="nucleotide sequence ID" value="NC_021917.1"/>
</dbReference>
<reference evidence="10 11" key="1">
    <citation type="submission" date="2013-05" db="EMBL/GenBank/DDBJ databases">
        <title>Between feast and famine: a lifestyle of most important marine PAH-degrading bacterium Cycloclasticus sp. 7ME.</title>
        <authorList>
            <person name="Yakimov M.M."/>
            <person name="Messina E."/>
            <person name="Genovese M."/>
            <person name="Denaro R."/>
            <person name="Crisafi F."/>
            <person name="Russo D."/>
            <person name="Cappello S."/>
            <person name="Santisi S."/>
            <person name="Smedile F."/>
            <person name="Golyshina O.V."/>
            <person name="Tran H."/>
            <person name="Pieper D.H."/>
            <person name="Golyshin P.N."/>
            <person name="Giuliano L."/>
        </authorList>
    </citation>
    <scope>NUCLEOTIDE SEQUENCE [LARGE SCALE GENOMIC DNA]</scope>
    <source>
        <strain evidence="10 11">78-ME</strain>
    </source>
</reference>
<dbReference type="Proteomes" id="UP000015380">
    <property type="component" value="Chromosome"/>
</dbReference>
<dbReference type="EC" id="2.7.7.77" evidence="8"/>
<evidence type="ECO:0000313" key="10">
    <source>
        <dbReference type="EMBL" id="AGS39354.1"/>
    </source>
</evidence>
<evidence type="ECO:0000256" key="1">
    <source>
        <dbReference type="ARBA" id="ARBA00022490"/>
    </source>
</evidence>
<comment type="caution">
    <text evidence="8">Lacks conserved residue(s) required for the propagation of feature annotation.</text>
</comment>
<dbReference type="GO" id="GO:1902758">
    <property type="term" value="P:bis(molybdopterin guanine dinucleotide)molybdenum biosynthetic process"/>
    <property type="evidence" value="ECO:0007669"/>
    <property type="project" value="TreeGrafter"/>
</dbReference>
<comment type="subcellular location">
    <subcellularLocation>
        <location evidence="8">Cytoplasm</location>
    </subcellularLocation>
</comment>
<comment type="function">
    <text evidence="8">Transfers a GMP moiety from GTP to Mo-molybdopterin (Mo-MPT) cofactor (Moco or molybdenum cofactor) to form Mo-molybdopterin guanine dinucleotide (Mo-MGD) cofactor.</text>
</comment>
<feature type="binding site" evidence="8">
    <location>
        <position position="107"/>
    </location>
    <ligand>
        <name>Mg(2+)</name>
        <dbReference type="ChEBI" id="CHEBI:18420"/>
    </ligand>
</feature>
<keyword evidence="7 8" id="KW-0501">Molybdenum cofactor biosynthesis</keyword>
<organism evidence="10 11">
    <name type="scientific">Cycloclasticus zancles 78-ME</name>
    <dbReference type="NCBI Taxonomy" id="1198232"/>
    <lineage>
        <taxon>Bacteria</taxon>
        <taxon>Pseudomonadati</taxon>
        <taxon>Pseudomonadota</taxon>
        <taxon>Gammaproteobacteria</taxon>
        <taxon>Thiotrichales</taxon>
        <taxon>Piscirickettsiaceae</taxon>
        <taxon>Cycloclasticus</taxon>
    </lineage>
</organism>
<keyword evidence="3 8" id="KW-0479">Metal-binding</keyword>
<dbReference type="PANTHER" id="PTHR19136:SF81">
    <property type="entry name" value="MOLYBDENUM COFACTOR GUANYLYLTRANSFERASE"/>
    <property type="match status" value="1"/>
</dbReference>
<feature type="binding site" evidence="8">
    <location>
        <position position="26"/>
    </location>
    <ligand>
        <name>GTP</name>
        <dbReference type="ChEBI" id="CHEBI:37565"/>
    </ligand>
</feature>
<comment type="cofactor">
    <cofactor evidence="8">
        <name>Mg(2+)</name>
        <dbReference type="ChEBI" id="CHEBI:18420"/>
    </cofactor>
</comment>
<keyword evidence="4 8" id="KW-0547">Nucleotide-binding</keyword>
<evidence type="ECO:0000256" key="5">
    <source>
        <dbReference type="ARBA" id="ARBA00022842"/>
    </source>
</evidence>
<protein>
    <recommendedName>
        <fullName evidence="8">Molybdenum cofactor guanylyltransferase</fullName>
        <shortName evidence="8">MoCo guanylyltransferase</shortName>
        <ecNumber evidence="8">2.7.7.77</ecNumber>
    </recommendedName>
    <alternativeName>
        <fullName evidence="8">GTP:molybdopterin guanylyltransferase</fullName>
    </alternativeName>
    <alternativeName>
        <fullName evidence="8">Mo-MPT guanylyltransferase</fullName>
    </alternativeName>
    <alternativeName>
        <fullName evidence="8">Molybdopterin guanylyltransferase</fullName>
    </alternativeName>
    <alternativeName>
        <fullName evidence="8">Molybdopterin-guanine dinucleotide synthase</fullName>
        <shortName evidence="8">MGD synthase</shortName>
    </alternativeName>
</protein>
<dbReference type="GO" id="GO:0005737">
    <property type="term" value="C:cytoplasm"/>
    <property type="evidence" value="ECO:0007669"/>
    <property type="project" value="UniProtKB-SubCell"/>
</dbReference>
<keyword evidence="6 8" id="KW-0342">GTP-binding</keyword>
<sequence>MPNNSNKIIGVILSGGLSRRMNNQDKGFIQLAHKPLFEHVLERLSPQCDSIIISSNKESQQLSSYDLPIIKDSLEGFLGPLAGLLACMQWVRKHQPGVQWIASVPVDTPFIPQNLVSTLYQSMLENTADIACATSNGRTHPVIALWPIRLLDDLEAALSKENIRKIDLWTSRYKVSLPDFSDSLLDPFYNINCHEDLVHAEALLRKPNENTA</sequence>
<dbReference type="Pfam" id="PF12804">
    <property type="entry name" value="NTP_transf_3"/>
    <property type="match status" value="1"/>
</dbReference>
<dbReference type="KEGG" id="cza:CYCME_1022"/>
<feature type="binding site" evidence="8">
    <location>
        <position position="107"/>
    </location>
    <ligand>
        <name>GTP</name>
        <dbReference type="ChEBI" id="CHEBI:37565"/>
    </ligand>
</feature>
<dbReference type="InterPro" id="IPR029044">
    <property type="entry name" value="Nucleotide-diphossugar_trans"/>
</dbReference>
<dbReference type="NCBIfam" id="TIGR02665">
    <property type="entry name" value="molyb_mobA"/>
    <property type="match status" value="1"/>
</dbReference>
<dbReference type="SUPFAM" id="SSF53448">
    <property type="entry name" value="Nucleotide-diphospho-sugar transferases"/>
    <property type="match status" value="1"/>
</dbReference>
<dbReference type="HAMAP" id="MF_00316">
    <property type="entry name" value="MobA"/>
    <property type="match status" value="1"/>
</dbReference>
<evidence type="ECO:0000256" key="6">
    <source>
        <dbReference type="ARBA" id="ARBA00023134"/>
    </source>
</evidence>
<dbReference type="AlphaFoldDB" id="S5T737"/>
<dbReference type="EMBL" id="CP005996">
    <property type="protein sequence ID" value="AGS39354.1"/>
    <property type="molecule type" value="Genomic_DNA"/>
</dbReference>
<comment type="similarity">
    <text evidence="8">Belongs to the MobA family.</text>
</comment>
<evidence type="ECO:0000256" key="7">
    <source>
        <dbReference type="ARBA" id="ARBA00023150"/>
    </source>
</evidence>
<reference evidence="11" key="2">
    <citation type="journal article" date="2016" name="Environ. Microbiol. Rep.">
        <title>Analysis of defence systems and a conjugative IncP-1 plasmid in the marine polyaromatic hydrocarbons-degrading bacterium Cycloclasticus sp. 78-ME.</title>
        <authorList>
            <person name="Yakimov M.M."/>
            <person name="Crisafi F."/>
            <person name="Messina E."/>
            <person name="Smedile F."/>
            <person name="Lopatina A."/>
            <person name="Denaro R."/>
            <person name="Pieper D.H."/>
            <person name="Golyshin P.N."/>
            <person name="Giuliano L."/>
        </authorList>
    </citation>
    <scope>NUCLEOTIDE SEQUENCE [LARGE SCALE GENOMIC DNA]</scope>
    <source>
        <strain evidence="11">78-ME</strain>
    </source>
</reference>
<dbReference type="CDD" id="cd02503">
    <property type="entry name" value="MobA"/>
    <property type="match status" value="1"/>
</dbReference>
<keyword evidence="2 8" id="KW-0808">Transferase</keyword>
<comment type="domain">
    <text evidence="8">The N-terminal domain determines nucleotide recognition and specific binding, while the C-terminal domain determines the specific binding to the target protein.</text>
</comment>
<evidence type="ECO:0000259" key="9">
    <source>
        <dbReference type="Pfam" id="PF12804"/>
    </source>
</evidence>
<comment type="subunit">
    <text evidence="8">Monomer.</text>
</comment>
<dbReference type="GO" id="GO:0046872">
    <property type="term" value="F:metal ion binding"/>
    <property type="evidence" value="ECO:0007669"/>
    <property type="project" value="UniProtKB-KW"/>
</dbReference>
<feature type="domain" description="MobA-like NTP transferase" evidence="9">
    <location>
        <begin position="10"/>
        <end position="166"/>
    </location>
</feature>
<name>S5T737_9GAMM</name>
<proteinExistence type="inferred from homology"/>
<feature type="binding site" evidence="8">
    <location>
        <position position="72"/>
    </location>
    <ligand>
        <name>GTP</name>
        <dbReference type="ChEBI" id="CHEBI:37565"/>
    </ligand>
</feature>
<feature type="binding site" evidence="8">
    <location>
        <begin position="13"/>
        <end position="15"/>
    </location>
    <ligand>
        <name>GTP</name>
        <dbReference type="ChEBI" id="CHEBI:37565"/>
    </ligand>
</feature>